<dbReference type="AlphaFoldDB" id="A0A699L1L2"/>
<evidence type="ECO:0000313" key="1">
    <source>
        <dbReference type="EMBL" id="GFB20896.1"/>
    </source>
</evidence>
<proteinExistence type="predicted"/>
<organism evidence="1">
    <name type="scientific">Tanacetum cinerariifolium</name>
    <name type="common">Dalmatian daisy</name>
    <name type="synonym">Chrysanthemum cinerariifolium</name>
    <dbReference type="NCBI Taxonomy" id="118510"/>
    <lineage>
        <taxon>Eukaryota</taxon>
        <taxon>Viridiplantae</taxon>
        <taxon>Streptophyta</taxon>
        <taxon>Embryophyta</taxon>
        <taxon>Tracheophyta</taxon>
        <taxon>Spermatophyta</taxon>
        <taxon>Magnoliopsida</taxon>
        <taxon>eudicotyledons</taxon>
        <taxon>Gunneridae</taxon>
        <taxon>Pentapetalae</taxon>
        <taxon>asterids</taxon>
        <taxon>campanulids</taxon>
        <taxon>Asterales</taxon>
        <taxon>Asteraceae</taxon>
        <taxon>Asteroideae</taxon>
        <taxon>Anthemideae</taxon>
        <taxon>Anthemidinae</taxon>
        <taxon>Tanacetum</taxon>
    </lineage>
</organism>
<comment type="caution">
    <text evidence="1">The sequence shown here is derived from an EMBL/GenBank/DDBJ whole genome shotgun (WGS) entry which is preliminary data.</text>
</comment>
<sequence length="214" mass="23332">MALHLEERFYPHLLTTIFGRRWLPTHGLELAIAKCLNSTEYLSTLGVAIGKAVEKESNKDASIDTIMNLLSLEDSLAEKLGLTESQPHVDQLMVPIHHYPNQNFVSASALSLFLDVSSSRVRRIKENIAKHRSALYDVSVPLSEPLSITTLTGTESTLNVIPTTVDTTTALSVTSVSASLIPTISTDDYEITHAEGEESVGANANPFPMLTTRS</sequence>
<name>A0A699L1L2_TANCI</name>
<protein>
    <submittedName>
        <fullName evidence="1">Uncharacterized protein</fullName>
    </submittedName>
</protein>
<dbReference type="EMBL" id="BKCJ010575892">
    <property type="protein sequence ID" value="GFB20896.1"/>
    <property type="molecule type" value="Genomic_DNA"/>
</dbReference>
<accession>A0A699L1L2</accession>
<gene>
    <name evidence="1" type="ORF">Tci_692867</name>
</gene>
<reference evidence="1" key="1">
    <citation type="journal article" date="2019" name="Sci. Rep.">
        <title>Draft genome of Tanacetum cinerariifolium, the natural source of mosquito coil.</title>
        <authorList>
            <person name="Yamashiro T."/>
            <person name="Shiraishi A."/>
            <person name="Satake H."/>
            <person name="Nakayama K."/>
        </authorList>
    </citation>
    <scope>NUCLEOTIDE SEQUENCE</scope>
</reference>